<evidence type="ECO:0000256" key="6">
    <source>
        <dbReference type="SAM" id="Phobius"/>
    </source>
</evidence>
<dbReference type="EMBL" id="JMPI01000023">
    <property type="protein sequence ID" value="KFC82337.1"/>
    <property type="molecule type" value="Genomic_DNA"/>
</dbReference>
<dbReference type="Pfam" id="PF00990">
    <property type="entry name" value="GGDEF"/>
    <property type="match status" value="1"/>
</dbReference>
<proteinExistence type="predicted"/>
<dbReference type="Gene3D" id="3.30.70.270">
    <property type="match status" value="1"/>
</dbReference>
<dbReference type="STRING" id="1006004.GBAG_1523"/>
<organism evidence="8 9">
    <name type="scientific">Buttiauxella agrestis ATCC 33320</name>
    <dbReference type="NCBI Taxonomy" id="1006004"/>
    <lineage>
        <taxon>Bacteria</taxon>
        <taxon>Pseudomonadati</taxon>
        <taxon>Pseudomonadota</taxon>
        <taxon>Gammaproteobacteria</taxon>
        <taxon>Enterobacterales</taxon>
        <taxon>Enterobacteriaceae</taxon>
        <taxon>Buttiauxella</taxon>
    </lineage>
</organism>
<dbReference type="PROSITE" id="PS50887">
    <property type="entry name" value="GGDEF"/>
    <property type="match status" value="1"/>
</dbReference>
<dbReference type="Pfam" id="PF17155">
    <property type="entry name" value="GAPES1"/>
    <property type="match status" value="1"/>
</dbReference>
<accession>A0A085GF42</accession>
<dbReference type="GO" id="GO:0052621">
    <property type="term" value="F:diguanylate cyclase activity"/>
    <property type="evidence" value="ECO:0007669"/>
    <property type="project" value="UniProtKB-EC"/>
</dbReference>
<keyword evidence="6" id="KW-0472">Membrane</keyword>
<dbReference type="SUPFAM" id="SSF55073">
    <property type="entry name" value="Nucleotide cyclase"/>
    <property type="match status" value="1"/>
</dbReference>
<dbReference type="CDD" id="cd01949">
    <property type="entry name" value="GGDEF"/>
    <property type="match status" value="1"/>
</dbReference>
<reference evidence="8 9" key="1">
    <citation type="submission" date="2014-05" db="EMBL/GenBank/DDBJ databases">
        <title>ATOL: Assembling a taxonomically balanced genome-scale reconstruction of the evolutionary history of the Enterobacteriaceae.</title>
        <authorList>
            <person name="Plunkett G.III."/>
            <person name="Neeno-Eckwall E.C."/>
            <person name="Glasner J.D."/>
            <person name="Perna N.T."/>
        </authorList>
    </citation>
    <scope>NUCLEOTIDE SEQUENCE [LARGE SCALE GENOMIC DNA]</scope>
    <source>
        <strain evidence="8 9">ATCC 33320</strain>
    </source>
</reference>
<dbReference type="GO" id="GO:0016829">
    <property type="term" value="F:lyase activity"/>
    <property type="evidence" value="ECO:0007669"/>
    <property type="project" value="UniProtKB-KW"/>
</dbReference>
<evidence type="ECO:0000313" key="8">
    <source>
        <dbReference type="EMBL" id="KFC82337.1"/>
    </source>
</evidence>
<dbReference type="InterPro" id="IPR000160">
    <property type="entry name" value="GGDEF_dom"/>
</dbReference>
<dbReference type="InterPro" id="IPR050469">
    <property type="entry name" value="Diguanylate_Cyclase"/>
</dbReference>
<comment type="caution">
    <text evidence="8">The sequence shown here is derived from an EMBL/GenBank/DDBJ whole genome shotgun (WGS) entry which is preliminary data.</text>
</comment>
<dbReference type="AlphaFoldDB" id="A0A085GF42"/>
<dbReference type="eggNOG" id="COG3706">
    <property type="taxonomic scope" value="Bacteria"/>
</dbReference>
<keyword evidence="8" id="KW-0456">Lyase</keyword>
<evidence type="ECO:0000256" key="1">
    <source>
        <dbReference type="ARBA" id="ARBA00001946"/>
    </source>
</evidence>
<dbReference type="EC" id="2.7.7.65" evidence="3"/>
<sequence>MTLKHKMLRGLISLGVIAFTSTFFIFEMMNSYRSMNAYMHYIIEKAESTLLYDKYQNQSIASFLTRSFSAPKPPVSEQKNICTNVENHGSSNGIYPPQQLHSLLMGTLITLDSDCSGWTQDIPQLAVFDKAIESVDIQNRNDKKPTFDVDLFTYYVDLKYKYIYTTSDIDLANFNLSNQDFQKYDKIKMNATVLSGFESIKKTTSEIQHDTFNNKNIMSIMSPVYVAGELKGIVVTEYTLSNLKDIFYPYDRPLVSRNLDITILDTQTNDEIIVLRSKKSIFNYVNYSHNVESRLQILLSLDVLYFILSLWKIILFYVFSTAVLLHLVRMHFRHYHDVSRENISDTMTGLYNRKILTGVLESRLQRILAVNSAVTFIALDCDKLKMLNDTWGHKEGDRAIITLANAIKDAVRVSDYPVRLGGDEFLIILLDFSLAESQKLIERIEDHIRKHDDTGRIHFSWGAVAMKPGDTLDDMYKAADAALYINKAGKHC</sequence>
<keyword evidence="9" id="KW-1185">Reference proteome</keyword>
<dbReference type="GO" id="GO:1902201">
    <property type="term" value="P:negative regulation of bacterial-type flagellum-dependent cell motility"/>
    <property type="evidence" value="ECO:0007669"/>
    <property type="project" value="TreeGrafter"/>
</dbReference>
<name>A0A085GF42_9ENTR</name>
<keyword evidence="6" id="KW-1133">Transmembrane helix</keyword>
<dbReference type="SMART" id="SM00267">
    <property type="entry name" value="GGDEF"/>
    <property type="match status" value="1"/>
</dbReference>
<dbReference type="GO" id="GO:0005886">
    <property type="term" value="C:plasma membrane"/>
    <property type="evidence" value="ECO:0007669"/>
    <property type="project" value="TreeGrafter"/>
</dbReference>
<dbReference type="NCBIfam" id="NF040885">
    <property type="entry name" value="diguan_DgcJ"/>
    <property type="match status" value="1"/>
</dbReference>
<gene>
    <name evidence="8" type="ORF">GBAG_1523</name>
</gene>
<keyword evidence="6" id="KW-0812">Transmembrane</keyword>
<evidence type="ECO:0000256" key="2">
    <source>
        <dbReference type="ARBA" id="ARBA00004665"/>
    </source>
</evidence>
<feature type="transmembrane region" description="Helical" evidence="6">
    <location>
        <begin position="7"/>
        <end position="26"/>
    </location>
</feature>
<dbReference type="NCBIfam" id="TIGR00254">
    <property type="entry name" value="GGDEF"/>
    <property type="match status" value="1"/>
</dbReference>
<feature type="domain" description="GGDEF" evidence="7">
    <location>
        <begin position="372"/>
        <end position="492"/>
    </location>
</feature>
<dbReference type="RefSeq" id="WP_034494714.1">
    <property type="nucleotide sequence ID" value="NZ_JMPI01000023.1"/>
</dbReference>
<dbReference type="PANTHER" id="PTHR45138">
    <property type="entry name" value="REGULATORY COMPONENTS OF SENSORY TRANSDUCTION SYSTEM"/>
    <property type="match status" value="1"/>
</dbReference>
<dbReference type="InterPro" id="IPR029787">
    <property type="entry name" value="Nucleotide_cyclase"/>
</dbReference>
<evidence type="ECO:0000313" key="9">
    <source>
        <dbReference type="Proteomes" id="UP000028653"/>
    </source>
</evidence>
<dbReference type="InterPro" id="IPR049828">
    <property type="entry name" value="DgcJ_diguan"/>
</dbReference>
<evidence type="ECO:0000256" key="4">
    <source>
        <dbReference type="ARBA" id="ARBA00023134"/>
    </source>
</evidence>
<dbReference type="PANTHER" id="PTHR45138:SF22">
    <property type="entry name" value="DIGUANYLATE CYCLASE DGCJ-RELATED"/>
    <property type="match status" value="1"/>
</dbReference>
<keyword evidence="4" id="KW-0547">Nucleotide-binding</keyword>
<keyword evidence="4" id="KW-0342">GTP-binding</keyword>
<dbReference type="InterPro" id="IPR033420">
    <property type="entry name" value="GAPES1"/>
</dbReference>
<comment type="cofactor">
    <cofactor evidence="1">
        <name>Mg(2+)</name>
        <dbReference type="ChEBI" id="CHEBI:18420"/>
    </cofactor>
</comment>
<dbReference type="Proteomes" id="UP000028653">
    <property type="component" value="Unassembled WGS sequence"/>
</dbReference>
<dbReference type="GO" id="GO:0043709">
    <property type="term" value="P:cell adhesion involved in single-species biofilm formation"/>
    <property type="evidence" value="ECO:0007669"/>
    <property type="project" value="TreeGrafter"/>
</dbReference>
<feature type="transmembrane region" description="Helical" evidence="6">
    <location>
        <begin position="303"/>
        <end position="328"/>
    </location>
</feature>
<dbReference type="GO" id="GO:0005525">
    <property type="term" value="F:GTP binding"/>
    <property type="evidence" value="ECO:0007669"/>
    <property type="project" value="UniProtKB-KW"/>
</dbReference>
<evidence type="ECO:0000259" key="7">
    <source>
        <dbReference type="PROSITE" id="PS50887"/>
    </source>
</evidence>
<evidence type="ECO:0000256" key="5">
    <source>
        <dbReference type="ARBA" id="ARBA00034247"/>
    </source>
</evidence>
<comment type="pathway">
    <text evidence="2">Purine metabolism; 3',5'-cyclic di-GMP biosynthesis.</text>
</comment>
<protein>
    <recommendedName>
        <fullName evidence="3">diguanylate cyclase</fullName>
        <ecNumber evidence="3">2.7.7.65</ecNumber>
    </recommendedName>
</protein>
<evidence type="ECO:0000256" key="3">
    <source>
        <dbReference type="ARBA" id="ARBA00012528"/>
    </source>
</evidence>
<comment type="catalytic activity">
    <reaction evidence="5">
        <text>2 GTP = 3',3'-c-di-GMP + 2 diphosphate</text>
        <dbReference type="Rhea" id="RHEA:24898"/>
        <dbReference type="ChEBI" id="CHEBI:33019"/>
        <dbReference type="ChEBI" id="CHEBI:37565"/>
        <dbReference type="ChEBI" id="CHEBI:58805"/>
        <dbReference type="EC" id="2.7.7.65"/>
    </reaction>
</comment>
<dbReference type="InterPro" id="IPR043128">
    <property type="entry name" value="Rev_trsase/Diguanyl_cyclase"/>
</dbReference>